<reference evidence="6 7" key="1">
    <citation type="submission" date="2016-10" db="EMBL/GenBank/DDBJ databases">
        <authorList>
            <person name="de Groot N.N."/>
        </authorList>
    </citation>
    <scope>NUCLEOTIDE SEQUENCE [LARGE SCALE GENOMIC DNA]</scope>
    <source>
        <strain evidence="6 7">DSM 22012</strain>
    </source>
</reference>
<feature type="binding site" evidence="2">
    <location>
        <position position="108"/>
    </location>
    <ligand>
        <name>Fe cation</name>
        <dbReference type="ChEBI" id="CHEBI:24875"/>
    </ligand>
</feature>
<evidence type="ECO:0000313" key="7">
    <source>
        <dbReference type="Proteomes" id="UP000236745"/>
    </source>
</evidence>
<protein>
    <recommendedName>
        <fullName evidence="8">Quercetin 2,3-dioxygenase</fullName>
    </recommendedName>
</protein>
<keyword evidence="2" id="KW-0408">Iron</keyword>
<dbReference type="InterPro" id="IPR014710">
    <property type="entry name" value="RmlC-like_jellyroll"/>
</dbReference>
<comment type="similarity">
    <text evidence="1 3">Belongs to the pirin family.</text>
</comment>
<dbReference type="RefSeq" id="WP_104002968.1">
    <property type="nucleotide sequence ID" value="NZ_FNVQ01000001.1"/>
</dbReference>
<dbReference type="PANTHER" id="PTHR13903:SF8">
    <property type="entry name" value="PIRIN"/>
    <property type="match status" value="1"/>
</dbReference>
<proteinExistence type="inferred from homology"/>
<dbReference type="CDD" id="cd02247">
    <property type="entry name" value="cupin_pirin_C"/>
    <property type="match status" value="1"/>
</dbReference>
<dbReference type="InterPro" id="IPR011051">
    <property type="entry name" value="RmlC_Cupin_sf"/>
</dbReference>
<organism evidence="6 7">
    <name type="scientific">Marinobacterium lutimaris</name>
    <dbReference type="NCBI Taxonomy" id="568106"/>
    <lineage>
        <taxon>Bacteria</taxon>
        <taxon>Pseudomonadati</taxon>
        <taxon>Pseudomonadota</taxon>
        <taxon>Gammaproteobacteria</taxon>
        <taxon>Oceanospirillales</taxon>
        <taxon>Oceanospirillaceae</taxon>
        <taxon>Marinobacterium</taxon>
    </lineage>
</organism>
<evidence type="ECO:0000259" key="4">
    <source>
        <dbReference type="Pfam" id="PF02678"/>
    </source>
</evidence>
<dbReference type="InterPro" id="IPR003829">
    <property type="entry name" value="Pirin_N_dom"/>
</dbReference>
<dbReference type="Gene3D" id="2.60.120.10">
    <property type="entry name" value="Jelly Rolls"/>
    <property type="match status" value="2"/>
</dbReference>
<evidence type="ECO:0000313" key="6">
    <source>
        <dbReference type="EMBL" id="SEG34618.1"/>
    </source>
</evidence>
<feature type="domain" description="Pirin C-terminal" evidence="5">
    <location>
        <begin position="185"/>
        <end position="285"/>
    </location>
</feature>
<dbReference type="SUPFAM" id="SSF51182">
    <property type="entry name" value="RmlC-like cupins"/>
    <property type="match status" value="1"/>
</dbReference>
<accession>A0A1H5ZDU6</accession>
<comment type="cofactor">
    <cofactor evidence="2">
        <name>Fe cation</name>
        <dbReference type="ChEBI" id="CHEBI:24875"/>
    </cofactor>
    <text evidence="2">Binds 1 Fe cation per subunit.</text>
</comment>
<dbReference type="OrthoDB" id="9780903at2"/>
<dbReference type="AlphaFoldDB" id="A0A1H5ZDU6"/>
<dbReference type="GO" id="GO:0046872">
    <property type="term" value="F:metal ion binding"/>
    <property type="evidence" value="ECO:0007669"/>
    <property type="project" value="UniProtKB-KW"/>
</dbReference>
<dbReference type="CDD" id="cd02909">
    <property type="entry name" value="cupin_pirin_N"/>
    <property type="match status" value="1"/>
</dbReference>
<dbReference type="InterPro" id="IPR012093">
    <property type="entry name" value="Pirin"/>
</dbReference>
<evidence type="ECO:0000259" key="5">
    <source>
        <dbReference type="Pfam" id="PF05726"/>
    </source>
</evidence>
<sequence>MTNRTTHSRPMNRVIRGMDSSDGAGVRLKRSIGQRQNLRIDPFLMLDNFSSDKADDYIAGFPAHPHRGFETVTYMLDGRMLHRDHLGNEGLLRSGGVQWMTAGRGVIHEEMPQQEEGLMRGFQLWVNLPADEKMKPAAYQNIEPEEVPEAEDEQGNRIRLVAGSLEFGGQTLEGPVRGISRQPLFVDISLGANGKVELPVPAALAGFIYLFEGRASLDGATLAPNAATELGEGDSVSLSAGEQGARFLLVAARPIGEPVAQYGPFVMNTQDEIEQAIRDYRAGTLTG</sequence>
<dbReference type="InterPro" id="IPR008778">
    <property type="entry name" value="Pirin_C_dom"/>
</dbReference>
<evidence type="ECO:0008006" key="8">
    <source>
        <dbReference type="Google" id="ProtNLM"/>
    </source>
</evidence>
<evidence type="ECO:0000256" key="2">
    <source>
        <dbReference type="PIRSR" id="PIRSR006232-1"/>
    </source>
</evidence>
<feature type="binding site" evidence="2">
    <location>
        <position position="66"/>
    </location>
    <ligand>
        <name>Fe cation</name>
        <dbReference type="ChEBI" id="CHEBI:24875"/>
    </ligand>
</feature>
<dbReference type="Pfam" id="PF02678">
    <property type="entry name" value="Pirin"/>
    <property type="match status" value="1"/>
</dbReference>
<dbReference type="PIRSF" id="PIRSF006232">
    <property type="entry name" value="Pirin"/>
    <property type="match status" value="1"/>
</dbReference>
<name>A0A1H5ZDU6_9GAMM</name>
<evidence type="ECO:0000256" key="1">
    <source>
        <dbReference type="ARBA" id="ARBA00008416"/>
    </source>
</evidence>
<keyword evidence="7" id="KW-1185">Reference proteome</keyword>
<feature type="binding site" evidence="2">
    <location>
        <position position="64"/>
    </location>
    <ligand>
        <name>Fe cation</name>
        <dbReference type="ChEBI" id="CHEBI:24875"/>
    </ligand>
</feature>
<keyword evidence="2" id="KW-0479">Metal-binding</keyword>
<dbReference type="Proteomes" id="UP000236745">
    <property type="component" value="Unassembled WGS sequence"/>
</dbReference>
<feature type="domain" description="Pirin N-terminal" evidence="4">
    <location>
        <begin position="26"/>
        <end position="126"/>
    </location>
</feature>
<dbReference type="EMBL" id="FNVQ01000001">
    <property type="protein sequence ID" value="SEG34618.1"/>
    <property type="molecule type" value="Genomic_DNA"/>
</dbReference>
<dbReference type="Pfam" id="PF05726">
    <property type="entry name" value="Pirin_C"/>
    <property type="match status" value="1"/>
</dbReference>
<feature type="binding site" evidence="2">
    <location>
        <position position="110"/>
    </location>
    <ligand>
        <name>Fe cation</name>
        <dbReference type="ChEBI" id="CHEBI:24875"/>
    </ligand>
</feature>
<dbReference type="PANTHER" id="PTHR13903">
    <property type="entry name" value="PIRIN-RELATED"/>
    <property type="match status" value="1"/>
</dbReference>
<evidence type="ECO:0000256" key="3">
    <source>
        <dbReference type="RuleBase" id="RU003457"/>
    </source>
</evidence>
<gene>
    <name evidence="6" type="ORF">SAMN05444390_1012134</name>
</gene>